<reference evidence="1" key="1">
    <citation type="submission" date="2014-09" db="EMBL/GenBank/DDBJ databases">
        <title>Genome sequence of the luminous mushroom Mycena chlorophos for searching fungal bioluminescence genes.</title>
        <authorList>
            <person name="Tanaka Y."/>
            <person name="Kasuga D."/>
            <person name="Oba Y."/>
            <person name="Hase S."/>
            <person name="Sato K."/>
            <person name="Oba Y."/>
            <person name="Sakakibara Y."/>
        </authorList>
    </citation>
    <scope>NUCLEOTIDE SEQUENCE</scope>
</reference>
<gene>
    <name evidence="1" type="ORF">MCHLO_01103</name>
</gene>
<keyword evidence="2" id="KW-1185">Reference proteome</keyword>
<organism evidence="1 2">
    <name type="scientific">Mycena chlorophos</name>
    <name type="common">Agaric fungus</name>
    <name type="synonym">Agaricus chlorophos</name>
    <dbReference type="NCBI Taxonomy" id="658473"/>
    <lineage>
        <taxon>Eukaryota</taxon>
        <taxon>Fungi</taxon>
        <taxon>Dikarya</taxon>
        <taxon>Basidiomycota</taxon>
        <taxon>Agaricomycotina</taxon>
        <taxon>Agaricomycetes</taxon>
        <taxon>Agaricomycetidae</taxon>
        <taxon>Agaricales</taxon>
        <taxon>Marasmiineae</taxon>
        <taxon>Mycenaceae</taxon>
        <taxon>Mycena</taxon>
    </lineage>
</organism>
<accession>A0ABQ0KXJ9</accession>
<proteinExistence type="predicted"/>
<evidence type="ECO:0000313" key="2">
    <source>
        <dbReference type="Proteomes" id="UP000815677"/>
    </source>
</evidence>
<evidence type="ECO:0000313" key="1">
    <source>
        <dbReference type="EMBL" id="GAT43422.1"/>
    </source>
</evidence>
<name>A0ABQ0KXJ9_MYCCL</name>
<protein>
    <submittedName>
        <fullName evidence="1">Uncharacterized protein</fullName>
    </submittedName>
</protein>
<sequence length="146" mass="16185">MHPLLAAQLTRPIPRQDTAVRPAQNGHAPLLQRLCRAIRNDHTSVLLLQAAGSGLLFSVEQASSVRKEHLDTIAKAEAAEHESILLCERCGEEGRAARAGAWWALTLCEECMDRQSTGRRSRLEVPTPGDTRLLPRREKPKLCHVV</sequence>
<dbReference type="Proteomes" id="UP000815677">
    <property type="component" value="Unassembled WGS sequence"/>
</dbReference>
<dbReference type="EMBL" id="DF838976">
    <property type="protein sequence ID" value="GAT43422.1"/>
    <property type="molecule type" value="Genomic_DNA"/>
</dbReference>